<dbReference type="STRING" id="1192197.JBW_01556"/>
<dbReference type="HOGENOM" id="CLU_1640661_0_0_9"/>
<dbReference type="OrthoDB" id="1716186at2"/>
<dbReference type="AlphaFoldDB" id="I9DCF8"/>
<reference evidence="1 2" key="1">
    <citation type="journal article" date="2015" name="Genome Announc.">
        <title>Complete Genome Sequence of Pelosinus fermentans JBW45, a Member of a Remarkably Competitive Group of Negativicutes in the Firmicutes Phylum.</title>
        <authorList>
            <person name="De Leon K.B."/>
            <person name="Utturkar S.M."/>
            <person name="Camilleri L.B."/>
            <person name="Elias D.A."/>
            <person name="Arkin A.P."/>
            <person name="Fields M.W."/>
            <person name="Brown S.D."/>
            <person name="Wall J.D."/>
        </authorList>
    </citation>
    <scope>NUCLEOTIDE SEQUENCE [LARGE SCALE GENOMIC DNA]</scope>
    <source>
        <strain evidence="1 2">JBW45</strain>
    </source>
</reference>
<accession>I9DCF8</accession>
<reference evidence="2" key="2">
    <citation type="submission" date="2015-02" db="EMBL/GenBank/DDBJ databases">
        <title>Complete Genome Sequence of Pelosinus fermentans JBW45.</title>
        <authorList>
            <person name="De Leon K.B."/>
            <person name="Utturkar S.M."/>
            <person name="Camilleri L.B."/>
            <person name="Arkin A.P."/>
            <person name="Fields M.W."/>
            <person name="Brown S.D."/>
            <person name="Wall J.D."/>
        </authorList>
    </citation>
    <scope>NUCLEOTIDE SEQUENCE [LARGE SCALE GENOMIC DNA]</scope>
    <source>
        <strain evidence="2">JBW45</strain>
    </source>
</reference>
<evidence type="ECO:0000313" key="2">
    <source>
        <dbReference type="Proteomes" id="UP000005361"/>
    </source>
</evidence>
<dbReference type="KEGG" id="pft:JBW_01556"/>
<dbReference type="EMBL" id="CP010978">
    <property type="protein sequence ID" value="AJQ26906.1"/>
    <property type="molecule type" value="Genomic_DNA"/>
</dbReference>
<dbReference type="Proteomes" id="UP000005361">
    <property type="component" value="Chromosome"/>
</dbReference>
<dbReference type="RefSeq" id="WP_007959691.1">
    <property type="nucleotide sequence ID" value="NZ_CP010978.1"/>
</dbReference>
<sequence>MAREKYDWDKIKAKYLSGSYKNLRDFAEKESINYDVLRRKASKWQVEKSQTSRTKVTKIVTKTIEKIAEKESDRNARILNISDKLADKIEKAVEQLENYIVTNKVKTKTITYDPAAKKPSKEVIVEEETKDIVSGIIDRQGLNYLTAALERIQKGQRIAEGLDKVEDVENNSVIKDHAKRVQDAWANR</sequence>
<organism evidence="1 2">
    <name type="scientific">Pelosinus fermentans JBW45</name>
    <dbReference type="NCBI Taxonomy" id="1192197"/>
    <lineage>
        <taxon>Bacteria</taxon>
        <taxon>Bacillati</taxon>
        <taxon>Bacillota</taxon>
        <taxon>Negativicutes</taxon>
        <taxon>Selenomonadales</taxon>
        <taxon>Sporomusaceae</taxon>
        <taxon>Pelosinus</taxon>
    </lineage>
</organism>
<evidence type="ECO:0000313" key="1">
    <source>
        <dbReference type="EMBL" id="AJQ26906.1"/>
    </source>
</evidence>
<protein>
    <submittedName>
        <fullName evidence="1">Uncharacterized protein</fullName>
    </submittedName>
</protein>
<name>I9DCF8_9FIRM</name>
<proteinExistence type="predicted"/>
<gene>
    <name evidence="1" type="ORF">JBW_01556</name>
</gene>